<reference evidence="7 8" key="1">
    <citation type="submission" date="2024-03" db="EMBL/GenBank/DDBJ databases">
        <title>Aureococcus anophagefferens CCMP1851 and Kratosvirus quantuckense: Draft genome of a second virus-susceptible host strain in the model system.</title>
        <authorList>
            <person name="Chase E."/>
            <person name="Truchon A.R."/>
            <person name="Schepens W."/>
            <person name="Wilhelm S.W."/>
        </authorList>
    </citation>
    <scope>NUCLEOTIDE SEQUENCE [LARGE SCALE GENOMIC DNA]</scope>
    <source>
        <strain evidence="7 8">CCMP1851</strain>
    </source>
</reference>
<evidence type="ECO:0000256" key="1">
    <source>
        <dbReference type="ARBA" id="ARBA00022737"/>
    </source>
</evidence>
<keyword evidence="5" id="KW-0472">Membrane</keyword>
<organism evidence="7 8">
    <name type="scientific">Aureococcus anophagefferens</name>
    <name type="common">Harmful bloom alga</name>
    <dbReference type="NCBI Taxonomy" id="44056"/>
    <lineage>
        <taxon>Eukaryota</taxon>
        <taxon>Sar</taxon>
        <taxon>Stramenopiles</taxon>
        <taxon>Ochrophyta</taxon>
        <taxon>Pelagophyceae</taxon>
        <taxon>Pelagomonadales</taxon>
        <taxon>Pelagomonadaceae</taxon>
        <taxon>Aureococcus</taxon>
    </lineage>
</organism>
<evidence type="ECO:0000259" key="6">
    <source>
        <dbReference type="Pfam" id="PF08242"/>
    </source>
</evidence>
<name>A0ABR1FIG7_AURAN</name>
<evidence type="ECO:0000256" key="2">
    <source>
        <dbReference type="ARBA" id="ARBA00022803"/>
    </source>
</evidence>
<keyword evidence="1" id="KW-0677">Repeat</keyword>
<feature type="region of interest" description="Disordered" evidence="4">
    <location>
        <begin position="553"/>
        <end position="572"/>
    </location>
</feature>
<evidence type="ECO:0000313" key="8">
    <source>
        <dbReference type="Proteomes" id="UP001363151"/>
    </source>
</evidence>
<dbReference type="SUPFAM" id="SSF48452">
    <property type="entry name" value="TPR-like"/>
    <property type="match status" value="1"/>
</dbReference>
<dbReference type="InterPro" id="IPR051012">
    <property type="entry name" value="CellSynth/LPSAsmb/PSIAsmb"/>
</dbReference>
<dbReference type="PROSITE" id="PS50005">
    <property type="entry name" value="TPR"/>
    <property type="match status" value="2"/>
</dbReference>
<dbReference type="PANTHER" id="PTHR45586">
    <property type="entry name" value="TPR REPEAT-CONTAINING PROTEIN PA4667"/>
    <property type="match status" value="1"/>
</dbReference>
<dbReference type="InterPro" id="IPR011990">
    <property type="entry name" value="TPR-like_helical_dom_sf"/>
</dbReference>
<dbReference type="InterPro" id="IPR013217">
    <property type="entry name" value="Methyltransf_12"/>
</dbReference>
<dbReference type="PANTHER" id="PTHR45586:SF1">
    <property type="entry name" value="LIPOPOLYSACCHARIDE ASSEMBLY PROTEIN B"/>
    <property type="match status" value="1"/>
</dbReference>
<gene>
    <name evidence="7" type="primary">RRP1B</name>
    <name evidence="7" type="ORF">SO694_00072011</name>
</gene>
<feature type="region of interest" description="Disordered" evidence="4">
    <location>
        <begin position="1"/>
        <end position="23"/>
    </location>
</feature>
<evidence type="ECO:0000256" key="4">
    <source>
        <dbReference type="SAM" id="MobiDB-lite"/>
    </source>
</evidence>
<keyword evidence="5" id="KW-1133">Transmembrane helix</keyword>
<proteinExistence type="predicted"/>
<dbReference type="SUPFAM" id="SSF53335">
    <property type="entry name" value="S-adenosyl-L-methionine-dependent methyltransferases"/>
    <property type="match status" value="1"/>
</dbReference>
<comment type="caution">
    <text evidence="7">The sequence shown here is derived from an EMBL/GenBank/DDBJ whole genome shotgun (WGS) entry which is preliminary data.</text>
</comment>
<dbReference type="InterPro" id="IPR019734">
    <property type="entry name" value="TPR_rpt"/>
</dbReference>
<dbReference type="EMBL" id="JBBJCI010000416">
    <property type="protein sequence ID" value="KAK7231371.1"/>
    <property type="molecule type" value="Genomic_DNA"/>
</dbReference>
<accession>A0ABR1FIG7</accession>
<protein>
    <submittedName>
        <fullName evidence="7">Ribosomal RNA processing protein</fullName>
    </submittedName>
</protein>
<evidence type="ECO:0000313" key="7">
    <source>
        <dbReference type="EMBL" id="KAK7231371.1"/>
    </source>
</evidence>
<dbReference type="Gene3D" id="1.25.40.10">
    <property type="entry name" value="Tetratricopeptide repeat domain"/>
    <property type="match status" value="2"/>
</dbReference>
<feature type="repeat" description="TPR" evidence="3">
    <location>
        <begin position="244"/>
        <end position="277"/>
    </location>
</feature>
<feature type="compositionally biased region" description="Basic residues" evidence="4">
    <location>
        <begin position="1"/>
        <end position="16"/>
    </location>
</feature>
<feature type="domain" description="Methyltransferase type 12" evidence="6">
    <location>
        <begin position="450"/>
        <end position="540"/>
    </location>
</feature>
<dbReference type="CDD" id="cd02440">
    <property type="entry name" value="AdoMet_MTases"/>
    <property type="match status" value="1"/>
</dbReference>
<evidence type="ECO:0000256" key="5">
    <source>
        <dbReference type="SAM" id="Phobius"/>
    </source>
</evidence>
<feature type="transmembrane region" description="Helical" evidence="5">
    <location>
        <begin position="32"/>
        <end position="53"/>
    </location>
</feature>
<evidence type="ECO:0000256" key="3">
    <source>
        <dbReference type="PROSITE-ProRule" id="PRU00339"/>
    </source>
</evidence>
<keyword evidence="8" id="KW-1185">Reference proteome</keyword>
<dbReference type="Gene3D" id="3.40.50.150">
    <property type="entry name" value="Vaccinia Virus protein VP39"/>
    <property type="match status" value="1"/>
</dbReference>
<feature type="repeat" description="TPR" evidence="3">
    <location>
        <begin position="134"/>
        <end position="167"/>
    </location>
</feature>
<sequence>MARHSKAANRTHKKRSSPGDQQQQQLPAASPLFFNCECVFSLFLVALLAALPFNINAGYFRQSRESFVMRAEELFSDGAFGTAAALYQRAVDAEETPDGHVFLAETLVRVARVPDAIAHYERAAALYDDARERVAALASAARLHVERGSAAEAVAAYVRVLELDPGLRSPEVADAHVQLAAYSLGAGSRGGLYAAVGHLRRATEIAPTLAAAHLLLADGYRDLGLPEHAIESLRSVVKYRPRDAAGLSGLGAAHLELGHFKQSVNAYRKAHALAPAATDVKYALAALLGEPVVPPRAPPSYVEALFDLRSRRGFLRADAARGPPPPGWDLAGLEALRNASDAPADAKRRKKKKDAPRSASEATVLETISAILTGDKGADEVQRFSSVEEAIKAAPLPPLNGTVQDEPHLFAQVHGLLFDDQLLDVVLETLRSALVVDGDADGGGRWLDVLELGCGDGVAGQHLRTLANRLHCVDLSAGALAVAEARRAYDVLERGEFVSTARALLPDSQDLVVAVDAVPYLGDLADFFGAVASVLRPGGLAIFNTDVLTEDGLEPGSPKKARDKAAESEGEAAAEPGTIDYRLAFTGRWQHRVKYVTGLARAHGFASVKPTMLLKVETRLVWNAREQKAGWVERGSKEARDAAIRTGVFAFRKED</sequence>
<feature type="region of interest" description="Disordered" evidence="4">
    <location>
        <begin position="339"/>
        <end position="360"/>
    </location>
</feature>
<keyword evidence="5" id="KW-0812">Transmembrane</keyword>
<dbReference type="SMART" id="SM00028">
    <property type="entry name" value="TPR"/>
    <property type="match status" value="4"/>
</dbReference>
<dbReference type="Pfam" id="PF08242">
    <property type="entry name" value="Methyltransf_12"/>
    <property type="match status" value="1"/>
</dbReference>
<keyword evidence="2 3" id="KW-0802">TPR repeat</keyword>
<dbReference type="Proteomes" id="UP001363151">
    <property type="component" value="Unassembled WGS sequence"/>
</dbReference>
<dbReference type="InterPro" id="IPR029063">
    <property type="entry name" value="SAM-dependent_MTases_sf"/>
</dbReference>